<dbReference type="EMBL" id="JADCNM010000459">
    <property type="protein sequence ID" value="KAG0447435.1"/>
    <property type="molecule type" value="Genomic_DNA"/>
</dbReference>
<protein>
    <recommendedName>
        <fullName evidence="2">OCEL domain-containing protein</fullName>
    </recommendedName>
</protein>
<dbReference type="PANTHER" id="PTHR38372">
    <property type="entry name" value="DENTIN SIALOPHOSPHOPROTEIN-LIKE PROTEIN"/>
    <property type="match status" value="1"/>
</dbReference>
<dbReference type="Gene3D" id="6.10.140.340">
    <property type="match status" value="1"/>
</dbReference>
<dbReference type="AlphaFoldDB" id="A0A835P7T3"/>
<feature type="compositionally biased region" description="Basic and acidic residues" evidence="1">
    <location>
        <begin position="459"/>
        <end position="472"/>
    </location>
</feature>
<evidence type="ECO:0000259" key="2">
    <source>
        <dbReference type="PROSITE" id="PS51980"/>
    </source>
</evidence>
<feature type="region of interest" description="Disordered" evidence="1">
    <location>
        <begin position="674"/>
        <end position="749"/>
    </location>
</feature>
<feature type="region of interest" description="Disordered" evidence="1">
    <location>
        <begin position="393"/>
        <end position="542"/>
    </location>
</feature>
<proteinExistence type="predicted"/>
<feature type="compositionally biased region" description="Polar residues" evidence="1">
    <location>
        <begin position="1028"/>
        <end position="1041"/>
    </location>
</feature>
<evidence type="ECO:0000313" key="3">
    <source>
        <dbReference type="EMBL" id="KAG0447435.1"/>
    </source>
</evidence>
<accession>A0A835P7T3</accession>
<dbReference type="Pfam" id="PF07303">
    <property type="entry name" value="Occludin_ELL"/>
    <property type="match status" value="1"/>
</dbReference>
<feature type="domain" description="OCEL" evidence="2">
    <location>
        <begin position="1079"/>
        <end position="1187"/>
    </location>
</feature>
<dbReference type="PANTHER" id="PTHR38372:SF2">
    <property type="entry name" value="DENTIN SIALOPHOSPHOPROTEIN-LIKE PROTEIN"/>
    <property type="match status" value="1"/>
</dbReference>
<reference evidence="3 4" key="1">
    <citation type="journal article" date="2020" name="Nat. Food">
        <title>A phased Vanilla planifolia genome enables genetic improvement of flavour and production.</title>
        <authorList>
            <person name="Hasing T."/>
            <person name="Tang H."/>
            <person name="Brym M."/>
            <person name="Khazi F."/>
            <person name="Huang T."/>
            <person name="Chambers A.H."/>
        </authorList>
    </citation>
    <scope>NUCLEOTIDE SEQUENCE [LARGE SCALE GENOMIC DNA]</scope>
    <source>
        <tissue evidence="3">Leaf</tissue>
    </source>
</reference>
<feature type="compositionally biased region" description="Polar residues" evidence="1">
    <location>
        <begin position="679"/>
        <end position="690"/>
    </location>
</feature>
<evidence type="ECO:0000256" key="1">
    <source>
        <dbReference type="SAM" id="MobiDB-lite"/>
    </source>
</evidence>
<feature type="region of interest" description="Disordered" evidence="1">
    <location>
        <begin position="1"/>
        <end position="66"/>
    </location>
</feature>
<feature type="compositionally biased region" description="Gly residues" evidence="1">
    <location>
        <begin position="1"/>
        <end position="13"/>
    </location>
</feature>
<comment type="caution">
    <text evidence="3">The sequence shown here is derived from an EMBL/GenBank/DDBJ whole genome shotgun (WGS) entry which is preliminary data.</text>
</comment>
<feature type="region of interest" description="Disordered" evidence="1">
    <location>
        <begin position="261"/>
        <end position="289"/>
    </location>
</feature>
<feature type="compositionally biased region" description="Low complexity" evidence="1">
    <location>
        <begin position="473"/>
        <end position="520"/>
    </location>
</feature>
<dbReference type="Proteomes" id="UP000639772">
    <property type="component" value="Unassembled WGS sequence"/>
</dbReference>
<feature type="compositionally biased region" description="Basic and acidic residues" evidence="1">
    <location>
        <begin position="419"/>
        <end position="430"/>
    </location>
</feature>
<sequence length="1189" mass="131800">MFGKLGRGGGGARGSSKRPLVTPVPLHRPVAGGGSGGARLPIATSAPGKSRPGTSGDSNALAATGRDETFTLEPGELDFGAIIRLTPDLVEEIRRLEAEGGAARIRFDANANNTAGNVIDVGGKEFRFTWSRELTDLCDIYEQRQSGEDGDGLLLECGSAWRKLNVERILDESTKNHVKMRSEEAERMLKSRKAIVLDPTNPSVKNQAKSMAAAAVEGNMRRMGWKKEMLFKKRKVETQAATVVAQPKTIFKSITASSGNPKVIPLASPAQSSPLQPRPRTPLSLSGNGVGEVIPPININKEEVDIFEKEMPTGVVPSSMHEIDVFNGAKKDTPIDMRSILTTLLSQNPKGMSLKALEKAVARMVPTSVKEIENVLEKIATFQAPGRYFLKQESSKRSYKSGGSPESSENHTLKASSEISKKVNDERLDPKTQVCSRQEEELDSFERVDIMLDAEDPLSEDKKVNEKDDDLTRSSSESGSESDSSDSGSDSESQSRSRSPARSGSASSSDSESDGSSSSKEASDVDVDIMTSDDEKGVALPRLEATESRLSLSPRAWRSDGEHDIILDNNERGEKSDGLCPVTGSADFEASHEMLNSVSNAKTAEIDDSYLHQSKSRFNAVHFSPGSNKFVEIHQLSHFENFDKDQDKLCENISINEKQTTMKDRSSYEKLVNQERVTKTSSNRSSNSGCFQEKPDNAKKRKTSNSAEASLGKVKRASSSENSCYMSPETSKFGDQTMKTNSRNQVDERRETYVLERSLAENARTTASGSHNVCSPDIRFASSIGAEQSDTDTSTAKNKRVKDRIASLKDKPDENGDEKFLSKYAKESIVGDKISSSPDQFTRKSTDYYPSHLPNSENGQGNILRRDLSDLELGEFREPHREEVGEVKRQFERKNSSKKMEYKVSASDLNTNMNMERCNGNAVSESKKQSPVSLRGGVNGKFVAHNGIDLRSQSRAVHQYNQQSARVDLSDCDNMTHFEKSTESGVKHDMRTNQLVVAENQASAQKKSTATKVLKDDSRYRGLAGDTNVESKSQTSSNGLKVSSKKGINGYSIENGIDKRKSMEFSSDEDDAFYMKYEKEDQCLRGPIKDFSMFKAYVQEYQEKYVHYCLLNKKLEGNRNEFLKVGNDIEHAKQRDLLEYNNLVDKLRQMYSHHGKKHKQMKKVFLLLHEHLKTLKQRIKDFADAHSVE</sequence>
<dbReference type="InterPro" id="IPR010844">
    <property type="entry name" value="Occludin_ELL"/>
</dbReference>
<dbReference type="OrthoDB" id="4869960at2759"/>
<gene>
    <name evidence="3" type="ORF">HPP92_028320</name>
</gene>
<feature type="region of interest" description="Disordered" evidence="1">
    <location>
        <begin position="1023"/>
        <end position="1042"/>
    </location>
</feature>
<evidence type="ECO:0000313" key="4">
    <source>
        <dbReference type="Proteomes" id="UP000639772"/>
    </source>
</evidence>
<feature type="compositionally biased region" description="Polar residues" evidence="1">
    <location>
        <begin position="717"/>
        <end position="744"/>
    </location>
</feature>
<name>A0A835P7T3_VANPL</name>
<dbReference type="PROSITE" id="PS51980">
    <property type="entry name" value="OCEL"/>
    <property type="match status" value="1"/>
</dbReference>
<organism evidence="3 4">
    <name type="scientific">Vanilla planifolia</name>
    <name type="common">Vanilla</name>
    <dbReference type="NCBI Taxonomy" id="51239"/>
    <lineage>
        <taxon>Eukaryota</taxon>
        <taxon>Viridiplantae</taxon>
        <taxon>Streptophyta</taxon>
        <taxon>Embryophyta</taxon>
        <taxon>Tracheophyta</taxon>
        <taxon>Spermatophyta</taxon>
        <taxon>Magnoliopsida</taxon>
        <taxon>Liliopsida</taxon>
        <taxon>Asparagales</taxon>
        <taxon>Orchidaceae</taxon>
        <taxon>Vanilloideae</taxon>
        <taxon>Vanilleae</taxon>
        <taxon>Vanilla</taxon>
    </lineage>
</organism>